<feature type="active site" evidence="6">
    <location>
        <position position="802"/>
    </location>
</feature>
<dbReference type="KEGG" id="sva:SVA_1034"/>
<dbReference type="NCBIfam" id="TIGR01238">
    <property type="entry name" value="D1pyr5carbox3"/>
    <property type="match status" value="1"/>
</dbReference>
<keyword evidence="5" id="KW-0274">FAD</keyword>
<dbReference type="Gene3D" id="1.20.5.460">
    <property type="entry name" value="Single helix bin"/>
    <property type="match status" value="1"/>
</dbReference>
<evidence type="ECO:0000259" key="9">
    <source>
        <dbReference type="Pfam" id="PF14850"/>
    </source>
</evidence>
<dbReference type="InterPro" id="IPR016163">
    <property type="entry name" value="Ald_DH_C"/>
</dbReference>
<keyword evidence="5" id="KW-0678">Repressor</keyword>
<dbReference type="InterPro" id="IPR050485">
    <property type="entry name" value="Proline_metab_enzyme"/>
</dbReference>
<dbReference type="GO" id="GO:0003677">
    <property type="term" value="F:DNA binding"/>
    <property type="evidence" value="ECO:0007669"/>
    <property type="project" value="UniProtKB-KW"/>
</dbReference>
<dbReference type="OrthoDB" id="5887723at2"/>
<dbReference type="InterPro" id="IPR024089">
    <property type="entry name" value="PRODH_PutA_dom_I/II"/>
</dbReference>
<evidence type="ECO:0000313" key="11">
    <source>
        <dbReference type="EMBL" id="BAU47613.1"/>
    </source>
</evidence>
<feature type="domain" description="Proline dehydrogenase PutA" evidence="9">
    <location>
        <begin position="69"/>
        <end position="182"/>
    </location>
</feature>
<comment type="pathway">
    <text evidence="1 5">Amino-acid degradation; L-proline degradation into L-glutamate; L-glutamate from L-proline: step 2/2.</text>
</comment>
<evidence type="ECO:0000256" key="2">
    <source>
        <dbReference type="ARBA" id="ARBA00023002"/>
    </source>
</evidence>
<feature type="domain" description="Aldehyde dehydrogenase" evidence="7">
    <location>
        <begin position="570"/>
        <end position="1025"/>
    </location>
</feature>
<keyword evidence="5" id="KW-0285">Flavoprotein</keyword>
<dbReference type="GO" id="GO:0009898">
    <property type="term" value="C:cytoplasmic side of plasma membrane"/>
    <property type="evidence" value="ECO:0007669"/>
    <property type="project" value="TreeGrafter"/>
</dbReference>
<dbReference type="Pfam" id="PF00171">
    <property type="entry name" value="Aldedh"/>
    <property type="match status" value="1"/>
</dbReference>
<comment type="catalytic activity">
    <reaction evidence="5">
        <text>L-proline + a quinone = (S)-1-pyrroline-5-carboxylate + a quinol + H(+)</text>
        <dbReference type="Rhea" id="RHEA:23784"/>
        <dbReference type="ChEBI" id="CHEBI:15378"/>
        <dbReference type="ChEBI" id="CHEBI:17388"/>
        <dbReference type="ChEBI" id="CHEBI:24646"/>
        <dbReference type="ChEBI" id="CHEBI:60039"/>
        <dbReference type="ChEBI" id="CHEBI:132124"/>
        <dbReference type="EC" id="1.5.5.2"/>
    </reaction>
</comment>
<dbReference type="Pfam" id="PF18327">
    <property type="entry name" value="PRODH"/>
    <property type="match status" value="1"/>
</dbReference>
<evidence type="ECO:0000256" key="5">
    <source>
        <dbReference type="PIRNR" id="PIRNR000197"/>
    </source>
</evidence>
<comment type="pathway">
    <text evidence="5">Amino-acid degradation; L-proline degradation into L-glutamate; L-glutamate from L-proline: step 1/2.</text>
</comment>
<dbReference type="InterPro" id="IPR041349">
    <property type="entry name" value="PRODH"/>
</dbReference>
<keyword evidence="12" id="KW-1185">Reference proteome</keyword>
<evidence type="ECO:0000259" key="7">
    <source>
        <dbReference type="Pfam" id="PF00171"/>
    </source>
</evidence>
<comment type="function">
    <text evidence="5">Oxidizes proline to glutamate for use as a carbon and nitrogen source.</text>
</comment>
<keyword evidence="5" id="KW-0238">DNA-binding</keyword>
<dbReference type="InterPro" id="IPR029041">
    <property type="entry name" value="FAD-linked_oxidoreductase-like"/>
</dbReference>
<dbReference type="PANTHER" id="PTHR42862:SF1">
    <property type="entry name" value="DELTA-1-PYRROLINE-5-CARBOXYLATE DEHYDROGENASE 2, ISOFORM A-RELATED"/>
    <property type="match status" value="1"/>
</dbReference>
<feature type="domain" description="Proline utilization A proline dehydrogenase N-terminal" evidence="10">
    <location>
        <begin position="13"/>
        <end position="58"/>
    </location>
</feature>
<evidence type="ECO:0000259" key="10">
    <source>
        <dbReference type="Pfam" id="PF18327"/>
    </source>
</evidence>
<evidence type="ECO:0000313" key="12">
    <source>
        <dbReference type="Proteomes" id="UP000218899"/>
    </source>
</evidence>
<keyword evidence="5" id="KW-0805">Transcription regulation</keyword>
<dbReference type="CDD" id="cd07125">
    <property type="entry name" value="ALDH_PutA-P5CDH"/>
    <property type="match status" value="1"/>
</dbReference>
<keyword evidence="5" id="KW-0804">Transcription</keyword>
<accession>A0A1B4V292</accession>
<dbReference type="RefSeq" id="WP_096459712.1">
    <property type="nucleotide sequence ID" value="NZ_AP014936.1"/>
</dbReference>
<dbReference type="Gene3D" id="3.40.309.10">
    <property type="entry name" value="Aldehyde Dehydrogenase, Chain A, domain 2"/>
    <property type="match status" value="1"/>
</dbReference>
<dbReference type="InterPro" id="IPR016160">
    <property type="entry name" value="Ald_DH_CS_CYS"/>
</dbReference>
<feature type="active site" evidence="6">
    <location>
        <position position="836"/>
    </location>
</feature>
<dbReference type="EMBL" id="AP014936">
    <property type="protein sequence ID" value="BAU47613.1"/>
    <property type="molecule type" value="Genomic_DNA"/>
</dbReference>
<comment type="cofactor">
    <cofactor evidence="5">
        <name>FAD</name>
        <dbReference type="ChEBI" id="CHEBI:57692"/>
    </cofactor>
</comment>
<gene>
    <name evidence="11" type="ORF">SVA_1034</name>
</gene>
<dbReference type="GO" id="GO:0004657">
    <property type="term" value="F:proline dehydrogenase activity"/>
    <property type="evidence" value="ECO:0007669"/>
    <property type="project" value="UniProtKB-UniRule"/>
</dbReference>
<dbReference type="PROSITE" id="PS00070">
    <property type="entry name" value="ALDEHYDE_DEHYDR_CYS"/>
    <property type="match status" value="1"/>
</dbReference>
<keyword evidence="3 5" id="KW-0520">NAD</keyword>
<dbReference type="AlphaFoldDB" id="A0A1B4V292"/>
<dbReference type="InterPro" id="IPR025703">
    <property type="entry name" value="Bifunct_PutA"/>
</dbReference>
<dbReference type="InterPro" id="IPR016162">
    <property type="entry name" value="Ald_DH_N"/>
</dbReference>
<dbReference type="SUPFAM" id="SSF81935">
    <property type="entry name" value="N-terminal domain of bifunctional PutA protein"/>
    <property type="match status" value="1"/>
</dbReference>
<keyword evidence="5" id="KW-0642">Proline metabolism</keyword>
<dbReference type="UniPathway" id="UPA00261">
    <property type="reaction ID" value="UER00373"/>
</dbReference>
<comment type="similarity">
    <text evidence="5">In the N-terminal section; belongs to the proline dehydrogenase family.</text>
</comment>
<evidence type="ECO:0000259" key="8">
    <source>
        <dbReference type="Pfam" id="PF01619"/>
    </source>
</evidence>
<dbReference type="GO" id="GO:0003700">
    <property type="term" value="F:DNA-binding transcription factor activity"/>
    <property type="evidence" value="ECO:0007669"/>
    <property type="project" value="InterPro"/>
</dbReference>
<dbReference type="NCBIfam" id="NF008869">
    <property type="entry name" value="PRK11904.1"/>
    <property type="match status" value="1"/>
</dbReference>
<evidence type="ECO:0000256" key="6">
    <source>
        <dbReference type="PIRSR" id="PIRSR000197-1"/>
    </source>
</evidence>
<dbReference type="InterPro" id="IPR002872">
    <property type="entry name" value="Proline_DH_dom"/>
</dbReference>
<dbReference type="InterPro" id="IPR015590">
    <property type="entry name" value="Aldehyde_DH_dom"/>
</dbReference>
<dbReference type="SUPFAM" id="SSF53720">
    <property type="entry name" value="ALDH-like"/>
    <property type="match status" value="1"/>
</dbReference>
<dbReference type="PANTHER" id="PTHR42862">
    <property type="entry name" value="DELTA-1-PYRROLINE-5-CARBOXYLATE DEHYDROGENASE 1, ISOFORM A-RELATED"/>
    <property type="match status" value="1"/>
</dbReference>
<name>A0A1B4V292_9GAMM</name>
<evidence type="ECO:0000256" key="4">
    <source>
        <dbReference type="ARBA" id="ARBA00048142"/>
    </source>
</evidence>
<organism evidence="11 12">
    <name type="scientific">Sulfurifustis variabilis</name>
    <dbReference type="NCBI Taxonomy" id="1675686"/>
    <lineage>
        <taxon>Bacteria</taxon>
        <taxon>Pseudomonadati</taxon>
        <taxon>Pseudomonadota</taxon>
        <taxon>Gammaproteobacteria</taxon>
        <taxon>Acidiferrobacterales</taxon>
        <taxon>Acidiferrobacteraceae</taxon>
        <taxon>Sulfurifustis</taxon>
    </lineage>
</organism>
<dbReference type="InterPro" id="IPR016161">
    <property type="entry name" value="Ald_DH/histidinol_DH"/>
</dbReference>
<dbReference type="SUPFAM" id="SSF51730">
    <property type="entry name" value="FAD-linked oxidoreductase"/>
    <property type="match status" value="1"/>
</dbReference>
<evidence type="ECO:0000256" key="1">
    <source>
        <dbReference type="ARBA" id="ARBA00004786"/>
    </source>
</evidence>
<dbReference type="InterPro" id="IPR024082">
    <property type="entry name" value="PRODH_PutA_dom_II"/>
</dbReference>
<comment type="similarity">
    <text evidence="5">In the C-terminal section; belongs to the aldehyde dehydrogenase family.</text>
</comment>
<feature type="domain" description="Proline dehydrogenase" evidence="8">
    <location>
        <begin position="198"/>
        <end position="484"/>
    </location>
</feature>
<dbReference type="Gene3D" id="3.20.20.220">
    <property type="match status" value="1"/>
</dbReference>
<keyword evidence="2 5" id="KW-0560">Oxidoreductase</keyword>
<protein>
    <recommendedName>
        <fullName evidence="5">Bifunctional protein PutA</fullName>
    </recommendedName>
    <domain>
        <recommendedName>
            <fullName evidence="5">Proline dehydrogenase</fullName>
            <ecNumber evidence="5">1.5.5.2</ecNumber>
        </recommendedName>
        <alternativeName>
            <fullName evidence="5">Proline oxidase</fullName>
        </alternativeName>
    </domain>
    <domain>
        <recommendedName>
            <fullName evidence="5">Delta-1-pyrroline-5-carboxylate dehydrogenase</fullName>
            <shortName evidence="5">P5C dehydrogenase</shortName>
            <ecNumber evidence="5">1.2.1.88</ecNumber>
        </recommendedName>
        <alternativeName>
            <fullName evidence="5">L-glutamate gamma-semialdehyde dehydrogenase</fullName>
        </alternativeName>
    </domain>
</protein>
<evidence type="ECO:0000256" key="3">
    <source>
        <dbReference type="ARBA" id="ARBA00023027"/>
    </source>
</evidence>
<dbReference type="Proteomes" id="UP000218899">
    <property type="component" value="Chromosome"/>
</dbReference>
<dbReference type="InterPro" id="IPR005933">
    <property type="entry name" value="PutA_C"/>
</dbReference>
<dbReference type="Pfam" id="PF01619">
    <property type="entry name" value="Pro_dh"/>
    <property type="match status" value="1"/>
</dbReference>
<sequence>MTLLFDAPLPSPSPARRAIRNLHRRGEAEALAPLLDRAALDETRAHTVLERARTLAGAARARLGRADGIEGLFDEYDLSTDEGVLLMCLAEALLRIPDAPTQERLIRDKLARGQWDAHLGRDRSVFVNASTWGLLLTGRLAHLSAGAGQTPAAVLRRLAARLGENLARRALLQAMGLLARHFVAGAGIRDALRRRPDGEGVRYSYDCLGEAARGPRDVERYFDAYREAVAAVAASSRGVADPLAAPGVSVKLSALHPRFEHAQRKRVLAELVPRLLALAREARDAGLQLTIDAEEADRLELTLDAYEAAYADASLSGWEGLGLAVQAYQKRAPAVLAWLAELGRQHRRRMPVRLVKGAYWDGEIKRAQQLGLDGYPVYTRKHGTDVCYLACARYLLANPDRFYPQLATHDAYTIAYVLEAAGNRHGFEFQRLHGMGEAVYEALAETGAEFALRVYAPVGSHEELLPYLVRRLLENAANTSFIHRLADPRLPVERLVVDPVARLRDADALAHPRIPLPVALYAPERTNSRGLDLADPDALSALDDALVRARERPWRATAVVGGREVGGPEREIRNPSDRRETIGLVREADAALVPEAFGLAADAQPAWDSSGGAARAERLDAAGEALEAAMPELAGLIVREGGRTLADAVAEVREAVDACRYYAARARREFAAPERLPGPTGESNELWLRGRGVFACISPWNFPVAIFTGQVAAALAAGNAVVAKPARQTPLAAAHVIRLLHGAGIPADVLHFLPGSGGRLGNALLADPRLAGVAFTGSTETAWTLQQRLAERRSAIVPLIAETGGQNALIADSSALAEQLVPDVIASAFDSAGQRCSALRVLFVQTDIADRVLDLLADAMGELTIGDPVRLSTDIGPVIDDDAVRALLPHDSRMRADARVLREMSLPPGTEHGSFFAPRVFELDRLDRLDREVFGPILHVIRYEGGALDRVIDAVNATGYGLTLGVHSRIESTWQRVRERARAGNVYVNRNMIGAVVGVQPFGGEGLSGTGPKAGGPHYLRRFAVERAVTVNTASVGGNTDLLSLED</sequence>
<dbReference type="EC" id="1.2.1.88" evidence="5"/>
<reference evidence="11 12" key="1">
    <citation type="submission" date="2015-08" db="EMBL/GenBank/DDBJ databases">
        <title>Complete genome sequence of Sulfurifustis variabilis.</title>
        <authorList>
            <person name="Miura A."/>
            <person name="Kojima H."/>
            <person name="Fukui M."/>
        </authorList>
    </citation>
    <scope>NUCLEOTIDE SEQUENCE [LARGE SCALE GENOMIC DNA]</scope>
    <source>
        <strain evidence="12">skN76</strain>
    </source>
</reference>
<proteinExistence type="inferred from homology"/>
<dbReference type="Gene3D" id="3.40.605.10">
    <property type="entry name" value="Aldehyde Dehydrogenase, Chain A, domain 1"/>
    <property type="match status" value="1"/>
</dbReference>
<dbReference type="Pfam" id="PF14850">
    <property type="entry name" value="Pro_dh-DNA_bdg"/>
    <property type="match status" value="1"/>
</dbReference>
<dbReference type="FunFam" id="3.40.309.10:FF:000005">
    <property type="entry name" value="1-pyrroline-5-carboxylate dehydrogenase 1"/>
    <property type="match status" value="1"/>
</dbReference>
<dbReference type="PIRSF" id="PIRSF000197">
    <property type="entry name" value="Bifunct_PutA"/>
    <property type="match status" value="1"/>
</dbReference>
<dbReference type="EC" id="1.5.5.2" evidence="5"/>
<dbReference type="GO" id="GO:0003842">
    <property type="term" value="F:L-glutamate gamma-semialdehyde dehydrogenase activity"/>
    <property type="evidence" value="ECO:0007669"/>
    <property type="project" value="UniProtKB-UniRule"/>
</dbReference>
<dbReference type="GO" id="GO:0010133">
    <property type="term" value="P:L-proline catabolic process to L-glutamate"/>
    <property type="evidence" value="ECO:0007669"/>
    <property type="project" value="UniProtKB-UniRule"/>
</dbReference>
<comment type="catalytic activity">
    <reaction evidence="4 5">
        <text>L-glutamate 5-semialdehyde + NAD(+) + H2O = L-glutamate + NADH + 2 H(+)</text>
        <dbReference type="Rhea" id="RHEA:30235"/>
        <dbReference type="ChEBI" id="CHEBI:15377"/>
        <dbReference type="ChEBI" id="CHEBI:15378"/>
        <dbReference type="ChEBI" id="CHEBI:29985"/>
        <dbReference type="ChEBI" id="CHEBI:57540"/>
        <dbReference type="ChEBI" id="CHEBI:57945"/>
        <dbReference type="ChEBI" id="CHEBI:58066"/>
        <dbReference type="EC" id="1.2.1.88"/>
    </reaction>
</comment>